<dbReference type="PANTHER" id="PTHR47810">
    <property type="entry name" value="DNA LIGASE"/>
    <property type="match status" value="1"/>
</dbReference>
<dbReference type="GO" id="GO:0003910">
    <property type="term" value="F:DNA ligase (ATP) activity"/>
    <property type="evidence" value="ECO:0007669"/>
    <property type="project" value="UniProtKB-EC"/>
</dbReference>
<comment type="catalytic activity">
    <reaction evidence="6">
        <text>ATP + (deoxyribonucleotide)n-3'-hydroxyl + 5'-phospho-(deoxyribonucleotide)m = (deoxyribonucleotide)n+m + AMP + diphosphate.</text>
        <dbReference type="EC" id="6.5.1.1"/>
    </reaction>
</comment>
<dbReference type="SUPFAM" id="SSF50249">
    <property type="entry name" value="Nucleic acid-binding proteins"/>
    <property type="match status" value="1"/>
</dbReference>
<keyword evidence="4" id="KW-0227">DNA damage</keyword>
<evidence type="ECO:0000256" key="2">
    <source>
        <dbReference type="ARBA" id="ARBA00022598"/>
    </source>
</evidence>
<dbReference type="CDD" id="cd08041">
    <property type="entry name" value="OBF_kDNA_ligase_like"/>
    <property type="match status" value="1"/>
</dbReference>
<dbReference type="NCBIfam" id="NF006592">
    <property type="entry name" value="PRK09125.1"/>
    <property type="match status" value="1"/>
</dbReference>
<dbReference type="Gene3D" id="2.40.50.140">
    <property type="entry name" value="Nucleic acid-binding proteins"/>
    <property type="match status" value="1"/>
</dbReference>
<dbReference type="RefSeq" id="WP_348518415.1">
    <property type="nucleotide sequence ID" value="NZ_CP155620.1"/>
</dbReference>
<protein>
    <submittedName>
        <fullName evidence="8">DNA ligase</fullName>
        <ecNumber evidence="8">6.5.1.1</ecNumber>
    </submittedName>
</protein>
<dbReference type="InterPro" id="IPR012310">
    <property type="entry name" value="DNA_ligase_ATP-dep_cent"/>
</dbReference>
<dbReference type="PANTHER" id="PTHR47810:SF1">
    <property type="entry name" value="DNA LIGASE B"/>
    <property type="match status" value="1"/>
</dbReference>
<dbReference type="GO" id="GO:0006281">
    <property type="term" value="P:DNA repair"/>
    <property type="evidence" value="ECO:0007669"/>
    <property type="project" value="UniProtKB-KW"/>
</dbReference>
<keyword evidence="5" id="KW-0234">DNA repair</keyword>
<dbReference type="Pfam" id="PF01068">
    <property type="entry name" value="DNA_ligase_A_M"/>
    <property type="match status" value="1"/>
</dbReference>
<dbReference type="InterPro" id="IPR016059">
    <property type="entry name" value="DNA_ligase_ATP-dep_CS"/>
</dbReference>
<reference evidence="8" key="1">
    <citation type="submission" date="2024-05" db="EMBL/GenBank/DDBJ databases">
        <title>Campylobacter coli isolated from environmental waters in Slovenia.</title>
        <authorList>
            <person name="Zautner A.E."/>
            <person name="Bunk B."/>
            <person name="Riedel T."/>
            <person name="Sproeer C."/>
        </authorList>
    </citation>
    <scope>NUCLEOTIDE SEQUENCE</scope>
    <source>
        <strain evidence="8">CCS1377</strain>
    </source>
</reference>
<name>A0AAU7E4U7_9BACT</name>
<evidence type="ECO:0000256" key="1">
    <source>
        <dbReference type="ARBA" id="ARBA00001968"/>
    </source>
</evidence>
<dbReference type="CDD" id="cd07896">
    <property type="entry name" value="Adenylation_kDNA_ligase_like"/>
    <property type="match status" value="1"/>
</dbReference>
<comment type="cofactor">
    <cofactor evidence="1">
        <name>a divalent metal cation</name>
        <dbReference type="ChEBI" id="CHEBI:60240"/>
    </cofactor>
</comment>
<evidence type="ECO:0000313" key="8">
    <source>
        <dbReference type="EMBL" id="XBJ28973.1"/>
    </source>
</evidence>
<dbReference type="InterPro" id="IPR050326">
    <property type="entry name" value="NAD_dep_DNA_ligaseB"/>
</dbReference>
<organism evidence="8">
    <name type="scientific">Campylobacter sp. CCS1377</name>
    <dbReference type="NCBI Taxonomy" id="3158229"/>
    <lineage>
        <taxon>Bacteria</taxon>
        <taxon>Pseudomonadati</taxon>
        <taxon>Campylobacterota</taxon>
        <taxon>Epsilonproteobacteria</taxon>
        <taxon>Campylobacterales</taxon>
        <taxon>Campylobacteraceae</taxon>
        <taxon>Campylobacter</taxon>
    </lineage>
</organism>
<dbReference type="PROSITE" id="PS00333">
    <property type="entry name" value="DNA_LIGASE_A2"/>
    <property type="match status" value="1"/>
</dbReference>
<keyword evidence="3" id="KW-0235">DNA replication</keyword>
<dbReference type="Gene3D" id="3.30.470.30">
    <property type="entry name" value="DNA ligase/mRNA capping enzyme"/>
    <property type="match status" value="1"/>
</dbReference>
<proteinExistence type="predicted"/>
<feature type="domain" description="ATP-dependent DNA ligase family profile" evidence="7">
    <location>
        <begin position="113"/>
        <end position="200"/>
    </location>
</feature>
<dbReference type="Pfam" id="PF14743">
    <property type="entry name" value="DNA_ligase_OB_2"/>
    <property type="match status" value="1"/>
</dbReference>
<evidence type="ECO:0000256" key="3">
    <source>
        <dbReference type="ARBA" id="ARBA00022705"/>
    </source>
</evidence>
<keyword evidence="2 8" id="KW-0436">Ligase</keyword>
<evidence type="ECO:0000256" key="4">
    <source>
        <dbReference type="ARBA" id="ARBA00022763"/>
    </source>
</evidence>
<dbReference type="GO" id="GO:0006260">
    <property type="term" value="P:DNA replication"/>
    <property type="evidence" value="ECO:0007669"/>
    <property type="project" value="UniProtKB-KW"/>
</dbReference>
<dbReference type="InterPro" id="IPR029319">
    <property type="entry name" value="DNA_ligase_OB"/>
</dbReference>
<dbReference type="GO" id="GO:0006310">
    <property type="term" value="P:DNA recombination"/>
    <property type="evidence" value="ECO:0007669"/>
    <property type="project" value="InterPro"/>
</dbReference>
<dbReference type="Gene3D" id="3.30.1490.70">
    <property type="match status" value="1"/>
</dbReference>
<dbReference type="InterPro" id="IPR012340">
    <property type="entry name" value="NA-bd_OB-fold"/>
</dbReference>
<dbReference type="SUPFAM" id="SSF56091">
    <property type="entry name" value="DNA ligase/mRNA capping enzyme, catalytic domain"/>
    <property type="match status" value="1"/>
</dbReference>
<sequence length="282" mass="32862">MRIVFLFCILVKFLFADILLLNVYKEEDFKNKDFTKYLMSEKLDGIRGIWDGKVLKTRQNYVIKVPEFFMKDFPDFALDGELWIKRSDFDSISALVRKDDIKNSLWHSVTYNVFDVPNACEDFKIKNCTLQNRLKILEDYLEKNSNSHIKIITQIPIKNKEHLEEYYNKVLLQGGEGLVIRLNDAPYEKFRTANALKMKPYEDAECQIIAYTKGKGKYENAVGAIVCEANLKQGKTVFKIGSGLKDDFRFNPPPIGTIITYKFSSYTKKGLPRFPVFLRIRE</sequence>
<dbReference type="PROSITE" id="PS50160">
    <property type="entry name" value="DNA_LIGASE_A3"/>
    <property type="match status" value="1"/>
</dbReference>
<dbReference type="EC" id="6.5.1.1" evidence="8"/>
<evidence type="ECO:0000259" key="7">
    <source>
        <dbReference type="PROSITE" id="PS50160"/>
    </source>
</evidence>
<dbReference type="GO" id="GO:0005524">
    <property type="term" value="F:ATP binding"/>
    <property type="evidence" value="ECO:0007669"/>
    <property type="project" value="InterPro"/>
</dbReference>
<dbReference type="AlphaFoldDB" id="A0AAU7E4U7"/>
<evidence type="ECO:0000256" key="5">
    <source>
        <dbReference type="ARBA" id="ARBA00023204"/>
    </source>
</evidence>
<accession>A0AAU7E4U7</accession>
<dbReference type="EMBL" id="CP155620">
    <property type="protein sequence ID" value="XBJ28973.1"/>
    <property type="molecule type" value="Genomic_DNA"/>
</dbReference>
<evidence type="ECO:0000256" key="6">
    <source>
        <dbReference type="ARBA" id="ARBA00034003"/>
    </source>
</evidence>
<gene>
    <name evidence="8" type="ORF">AAH949_07765</name>
</gene>